<keyword evidence="5" id="KW-1185">Reference proteome</keyword>
<evidence type="ECO:0000256" key="1">
    <source>
        <dbReference type="ARBA" id="ARBA00001933"/>
    </source>
</evidence>
<dbReference type="SUPFAM" id="SSF53383">
    <property type="entry name" value="PLP-dependent transferases"/>
    <property type="match status" value="1"/>
</dbReference>
<comment type="cofactor">
    <cofactor evidence="1 3">
        <name>pyridoxal 5'-phosphate</name>
        <dbReference type="ChEBI" id="CHEBI:597326"/>
    </cofactor>
</comment>
<gene>
    <name evidence="4" type="ORF">NQX30_03470</name>
</gene>
<dbReference type="Gene3D" id="3.90.1150.10">
    <property type="entry name" value="Aspartate Aminotransferase, domain 1"/>
    <property type="match status" value="1"/>
</dbReference>
<dbReference type="InterPro" id="IPR015422">
    <property type="entry name" value="PyrdxlP-dep_Trfase_small"/>
</dbReference>
<dbReference type="PANTHER" id="PTHR11808:SF80">
    <property type="entry name" value="CYSTATHIONINE GAMMA-LYASE"/>
    <property type="match status" value="1"/>
</dbReference>
<dbReference type="Pfam" id="PF01053">
    <property type="entry name" value="Cys_Met_Meta_PP"/>
    <property type="match status" value="1"/>
</dbReference>
<dbReference type="InterPro" id="IPR015424">
    <property type="entry name" value="PyrdxlP-dep_Trfase"/>
</dbReference>
<dbReference type="GO" id="GO:0016829">
    <property type="term" value="F:lyase activity"/>
    <property type="evidence" value="ECO:0007669"/>
    <property type="project" value="UniProtKB-KW"/>
</dbReference>
<dbReference type="Proteomes" id="UP001168167">
    <property type="component" value="Unassembled WGS sequence"/>
</dbReference>
<evidence type="ECO:0000313" key="4">
    <source>
        <dbReference type="EMBL" id="MDM5147429.1"/>
    </source>
</evidence>
<comment type="similarity">
    <text evidence="3">Belongs to the trans-sulfuration enzymes family.</text>
</comment>
<reference evidence="4" key="1">
    <citation type="submission" date="2022-08" db="EMBL/GenBank/DDBJ databases">
        <authorList>
            <person name="Dzunkova M."/>
            <person name="La Clair J."/>
            <person name="Tyml T."/>
            <person name="Doud D."/>
            <person name="Schulz F."/>
            <person name="Piquer S."/>
            <person name="Porcel Sanchis D."/>
            <person name="Osborn A."/>
            <person name="Robinson D."/>
            <person name="Louie K.B."/>
            <person name="Bowen B.P."/>
            <person name="Bowers R."/>
            <person name="Lee J."/>
            <person name="Arnau Llombart V."/>
            <person name="Diaz Villanueva W."/>
            <person name="Gosliner T."/>
            <person name="Northen T."/>
            <person name="Cheng J.-F."/>
            <person name="Burkart M.D."/>
            <person name="Woyke T."/>
        </authorList>
    </citation>
    <scope>NUCLEOTIDE SEQUENCE</scope>
    <source>
        <strain evidence="4">Df01</strain>
    </source>
</reference>
<dbReference type="CDD" id="cd00614">
    <property type="entry name" value="CGS_like"/>
    <property type="match status" value="1"/>
</dbReference>
<dbReference type="InterPro" id="IPR054542">
    <property type="entry name" value="Cys_met_metab_PP"/>
</dbReference>
<dbReference type="PIRSF" id="PIRSF001434">
    <property type="entry name" value="CGS"/>
    <property type="match status" value="1"/>
</dbReference>
<dbReference type="PROSITE" id="PS00868">
    <property type="entry name" value="CYS_MET_METAB_PP"/>
    <property type="match status" value="1"/>
</dbReference>
<keyword evidence="4" id="KW-0456">Lyase</keyword>
<reference evidence="4" key="2">
    <citation type="journal article" date="2023" name="Microbiome">
        <title>Synthase-selected sorting approach identifies a beta-lactone synthase in a nudibranch symbiotic bacterium.</title>
        <authorList>
            <person name="Dzunkova M."/>
            <person name="La Clair J.J."/>
            <person name="Tyml T."/>
            <person name="Doud D."/>
            <person name="Schulz F."/>
            <person name="Piquer-Esteban S."/>
            <person name="Porcel Sanchis D."/>
            <person name="Osborn A."/>
            <person name="Robinson D."/>
            <person name="Louie K.B."/>
            <person name="Bowen B.P."/>
            <person name="Bowers R.M."/>
            <person name="Lee J."/>
            <person name="Arnau V."/>
            <person name="Diaz-Villanueva W."/>
            <person name="Stepanauskas R."/>
            <person name="Gosliner T."/>
            <person name="Date S.V."/>
            <person name="Northen T.R."/>
            <person name="Cheng J.F."/>
            <person name="Burkart M.D."/>
            <person name="Woyke T."/>
        </authorList>
    </citation>
    <scope>NUCLEOTIDE SEQUENCE</scope>
    <source>
        <strain evidence="4">Df01</strain>
    </source>
</reference>
<organism evidence="4 5">
    <name type="scientific">Candidatus Doriopsillibacter californiensis</name>
    <dbReference type="NCBI Taxonomy" id="2970740"/>
    <lineage>
        <taxon>Bacteria</taxon>
        <taxon>Pseudomonadati</taxon>
        <taxon>Pseudomonadota</taxon>
        <taxon>Gammaproteobacteria</taxon>
        <taxon>Candidatus Tethybacterales</taxon>
        <taxon>Candidatus Persebacteraceae</taxon>
        <taxon>Candidatus Doriopsillibacter</taxon>
    </lineage>
</organism>
<protein>
    <submittedName>
        <fullName evidence="4">O-succinylhomoserine sulfhydrylase</fullName>
        <ecNumber evidence="4">4.2.99.-</ecNumber>
    </submittedName>
</protein>
<accession>A0ABT7QL48</accession>
<evidence type="ECO:0000313" key="5">
    <source>
        <dbReference type="Proteomes" id="UP001168167"/>
    </source>
</evidence>
<dbReference type="PANTHER" id="PTHR11808">
    <property type="entry name" value="TRANS-SULFURATION ENZYME FAMILY MEMBER"/>
    <property type="match status" value="1"/>
</dbReference>
<evidence type="ECO:0000256" key="2">
    <source>
        <dbReference type="ARBA" id="ARBA00022898"/>
    </source>
</evidence>
<dbReference type="EMBL" id="JANQAO010000002">
    <property type="protein sequence ID" value="MDM5147429.1"/>
    <property type="molecule type" value="Genomic_DNA"/>
</dbReference>
<keyword evidence="2 3" id="KW-0663">Pyridoxal phosphate</keyword>
<dbReference type="EC" id="4.2.99.-" evidence="4"/>
<dbReference type="Gene3D" id="3.40.640.10">
    <property type="entry name" value="Type I PLP-dependent aspartate aminotransferase-like (Major domain)"/>
    <property type="match status" value="1"/>
</dbReference>
<evidence type="ECO:0000256" key="3">
    <source>
        <dbReference type="RuleBase" id="RU362118"/>
    </source>
</evidence>
<dbReference type="NCBIfam" id="NF006003">
    <property type="entry name" value="PRK08133.1"/>
    <property type="match status" value="1"/>
</dbReference>
<proteinExistence type="inferred from homology"/>
<sequence>MSDKHITTHLVRDTAGRTAFQEHSEGLFLTSSFAFGSAEEAAEQFARPMAEYVYSRFSNPNIKTLNKRVATLESAEMALSTASGMSALLSVVMGVCKAGDSILCGGNVFGATVQLLSNTVRKFGVRVDYVFGGIDDWRQAMRPETTLLIVETPSNPMIEITDLAALADIAHQNDALLAVDNCFCPWGQRPLAWGCDLVIHSATKYLDGQGRVLGGAIAGSEKLLGERIYPFLRSGGPAISPFSAWTISRGMETLGLRMRAHCESALTLASWLETQPQVTRVLYTGLPSHPAQTLALQQQNGLGGGVITLQIKGGRDETWRFINALSCFSITANFGDVKSTVTHPASTTHSRAPEYARLRMGLTENWVRLSIGLEYVEDLREGLAQGLAAI</sequence>
<name>A0ABT7QL48_9GAMM</name>
<dbReference type="InterPro" id="IPR000277">
    <property type="entry name" value="Cys/Met-Metab_PyrdxlP-dep_enz"/>
</dbReference>
<dbReference type="InterPro" id="IPR015421">
    <property type="entry name" value="PyrdxlP-dep_Trfase_major"/>
</dbReference>
<comment type="caution">
    <text evidence="4">The sequence shown here is derived from an EMBL/GenBank/DDBJ whole genome shotgun (WGS) entry which is preliminary data.</text>
</comment>